<dbReference type="GO" id="GO:0000455">
    <property type="term" value="P:enzyme-directed rRNA pseudouridine synthesis"/>
    <property type="evidence" value="ECO:0007669"/>
    <property type="project" value="TreeGrafter"/>
</dbReference>
<comment type="similarity">
    <text evidence="1">Belongs to the pseudouridine synthase RluA family.</text>
</comment>
<dbReference type="CDD" id="cd02869">
    <property type="entry name" value="PseudoU_synth_RluA_like"/>
    <property type="match status" value="1"/>
</dbReference>
<dbReference type="EMBL" id="CAUJNA010000005">
    <property type="protein sequence ID" value="CAJ1370247.1"/>
    <property type="molecule type" value="Genomic_DNA"/>
</dbReference>
<evidence type="ECO:0000313" key="3">
    <source>
        <dbReference type="EMBL" id="CAJ1370247.1"/>
    </source>
</evidence>
<proteinExistence type="inferred from homology"/>
<dbReference type="SUPFAM" id="SSF55120">
    <property type="entry name" value="Pseudouridine synthase"/>
    <property type="match status" value="1"/>
</dbReference>
<dbReference type="InterPro" id="IPR050188">
    <property type="entry name" value="RluA_PseudoU_synthase"/>
</dbReference>
<evidence type="ECO:0000256" key="1">
    <source>
        <dbReference type="ARBA" id="ARBA00010876"/>
    </source>
</evidence>
<dbReference type="GO" id="GO:0003723">
    <property type="term" value="F:RNA binding"/>
    <property type="evidence" value="ECO:0007669"/>
    <property type="project" value="InterPro"/>
</dbReference>
<dbReference type="PANTHER" id="PTHR21600">
    <property type="entry name" value="MITOCHONDRIAL RNA PSEUDOURIDINE SYNTHASE"/>
    <property type="match status" value="1"/>
</dbReference>
<dbReference type="Pfam" id="PF00849">
    <property type="entry name" value="PseudoU_synth_2"/>
    <property type="match status" value="1"/>
</dbReference>
<gene>
    <name evidence="3" type="ORF">EVOR1521_LOCUS866</name>
</gene>
<evidence type="ECO:0000313" key="4">
    <source>
        <dbReference type="Proteomes" id="UP001178507"/>
    </source>
</evidence>
<protein>
    <recommendedName>
        <fullName evidence="2">Pseudouridine synthase RsuA/RluA-like domain-containing protein</fullName>
    </recommendedName>
</protein>
<dbReference type="PANTHER" id="PTHR21600:SF87">
    <property type="entry name" value="RNA PSEUDOURIDYLATE SYNTHASE DOMAIN-CONTAINING PROTEIN 1"/>
    <property type="match status" value="1"/>
</dbReference>
<evidence type="ECO:0000259" key="2">
    <source>
        <dbReference type="Pfam" id="PF00849"/>
    </source>
</evidence>
<keyword evidence="4" id="KW-1185">Reference proteome</keyword>
<name>A0AA36MK53_9DINO</name>
<comment type="caution">
    <text evidence="3">The sequence shown here is derived from an EMBL/GenBank/DDBJ whole genome shotgun (WGS) entry which is preliminary data.</text>
</comment>
<dbReference type="Proteomes" id="UP001178507">
    <property type="component" value="Unassembled WGS sequence"/>
</dbReference>
<dbReference type="Gene3D" id="3.30.2350.10">
    <property type="entry name" value="Pseudouridine synthase"/>
    <property type="match status" value="1"/>
</dbReference>
<organism evidence="3 4">
    <name type="scientific">Effrenium voratum</name>
    <dbReference type="NCBI Taxonomy" id="2562239"/>
    <lineage>
        <taxon>Eukaryota</taxon>
        <taxon>Sar</taxon>
        <taxon>Alveolata</taxon>
        <taxon>Dinophyceae</taxon>
        <taxon>Suessiales</taxon>
        <taxon>Symbiodiniaceae</taxon>
        <taxon>Effrenium</taxon>
    </lineage>
</organism>
<dbReference type="AlphaFoldDB" id="A0AA36MK53"/>
<dbReference type="GO" id="GO:0009982">
    <property type="term" value="F:pseudouridine synthase activity"/>
    <property type="evidence" value="ECO:0007669"/>
    <property type="project" value="InterPro"/>
</dbReference>
<feature type="domain" description="Pseudouridine synthase RsuA/RluA-like" evidence="2">
    <location>
        <begin position="640"/>
        <end position="805"/>
    </location>
</feature>
<dbReference type="InterPro" id="IPR020103">
    <property type="entry name" value="PsdUridine_synth_cat_dom_sf"/>
</dbReference>
<reference evidence="3" key="1">
    <citation type="submission" date="2023-08" db="EMBL/GenBank/DDBJ databases">
        <authorList>
            <person name="Chen Y."/>
            <person name="Shah S."/>
            <person name="Dougan E. K."/>
            <person name="Thang M."/>
            <person name="Chan C."/>
        </authorList>
    </citation>
    <scope>NUCLEOTIDE SEQUENCE</scope>
</reference>
<sequence>MALRCRAPARCNFSPLRPEADVCERDFYRFVGLLRHRNPRSIAELGAAIEQHLNRGAFGHGQLVQLVCSTAAYLSRVKMDGFQGKAHSLLAGACLELVRAPGREVVQAVRAITHLSRARPDYGTLLTETGLLAAASARLSELCPRDVSRCAWCFAVLMSTSPVLLDMAASAAAHIHEYSSFAISNLAWSLAKIGGQNFHQYDNSCRAACSAFFNAIPEAALAQFDASDLAGLAWALGTSSCRPGLMRALSAEALLKMVQLEPAHLVNICWSIGKLKLSEDTFLQAAASLSMTAFSPDALVSISWAFARASPKVFGSFHLDITKICVAKLDMLSPKSLCNLLWVLAKERADGTAIGGQKILPFHLEALTSAGQVASHRFTTQDVCSFLWAMAALVCVDKVLVKQLGGLAGRNISNLEARQLAMLSWAIATLKSRQPFLHMVPAQALAQVQGGRDLANIVWALAHAGATPGRPQPRAWQRLAEKAASTEDLTGQGLANVAWACAIVSMEGSKAHRLLFARVAGKTSELQLRDAANIAWSLVMLRSRADDLHIVLSRACALLRPSLGKGGNLPDATSVLALLWAEAFAGRGQSGGNGSELYHLGKAFLQLTGRTLDSGHLPLIPTQEMAPGEPSILLNLSDRMVLYKPHGWEVDQATSESAAERLKLSSFVRSQFTTRQCPILKDAGHLHGFLHRLDLPSSGLLLTAKSYEAFYDLMLQLHTGVLVRDYVVLCHGWLSPSCREIDTRIAWSNAAGSGPPSRAQNDTGKPAVTKLRVLAHAIRTDDSFSLVGIRIATGRRHQIRAHLAHIGHPVVCDGKYGRLAHSKQEDSSRFAAWQPSDEQFRKDREWCPRNFLHRYRLAFTAQERPYEVLAPLPKELLAALSQLSPREDASELQLQGWLLGNAVRDWAELPVLPVGQSESMK</sequence>
<accession>A0AA36MK53</accession>
<dbReference type="InterPro" id="IPR006145">
    <property type="entry name" value="PsdUridine_synth_RsuA/RluA"/>
</dbReference>